<proteinExistence type="predicted"/>
<dbReference type="eggNOG" id="arCOG06043">
    <property type="taxonomic scope" value="Archaea"/>
</dbReference>
<reference evidence="1 2" key="1">
    <citation type="journal article" date="2009" name="J. Bacteriol.">
        <title>Complete genome sequence of the anaerobic, protein-degrading hyperthermophilic crenarchaeon Desulfurococcus kamchatkensis.</title>
        <authorList>
            <person name="Ravin N.V."/>
            <person name="Mardanov A.V."/>
            <person name="Beletsky A.V."/>
            <person name="Kublanov I.V."/>
            <person name="Kolganova T.V."/>
            <person name="Lebedinsky A.V."/>
            <person name="Chernyh N.A."/>
            <person name="Bonch-Osmolovskaya E.A."/>
            <person name="Skryabin K.G."/>
        </authorList>
    </citation>
    <scope>NUCLEOTIDE SEQUENCE [LARGE SCALE GENOMIC DNA]</scope>
    <source>
        <strain evidence="2">DSM 18924 / JCM 16383 / VKM B-2413 / 1221n</strain>
    </source>
</reference>
<protein>
    <submittedName>
        <fullName evidence="1">Uncharacterized protein</fullName>
    </submittedName>
</protein>
<dbReference type="AlphaFoldDB" id="B8D5G9"/>
<dbReference type="HOGENOM" id="CLU_2613435_0_0_2"/>
<organism evidence="1 2">
    <name type="scientific">Desulfurococcus amylolyticus (strain DSM 18924 / JCM 16383 / VKM B-2413 / 1221n)</name>
    <name type="common">Desulfurococcus kamchatkensis</name>
    <dbReference type="NCBI Taxonomy" id="490899"/>
    <lineage>
        <taxon>Archaea</taxon>
        <taxon>Thermoproteota</taxon>
        <taxon>Thermoprotei</taxon>
        <taxon>Desulfurococcales</taxon>
        <taxon>Desulfurococcaceae</taxon>
        <taxon>Desulfurococcus</taxon>
    </lineage>
</organism>
<accession>B8D5G9</accession>
<evidence type="ECO:0000313" key="1">
    <source>
        <dbReference type="EMBL" id="ACL11350.1"/>
    </source>
</evidence>
<gene>
    <name evidence="1" type="ordered locus">DKAM_1024</name>
</gene>
<evidence type="ECO:0000313" key="2">
    <source>
        <dbReference type="Proteomes" id="UP000006903"/>
    </source>
</evidence>
<dbReference type="Proteomes" id="UP000006903">
    <property type="component" value="Chromosome"/>
</dbReference>
<dbReference type="RefSeq" id="WP_012608691.1">
    <property type="nucleotide sequence ID" value="NC_011766.1"/>
</dbReference>
<name>B8D5G9_DESA1</name>
<dbReference type="KEGG" id="dka:DKAM_1024"/>
<dbReference type="EMBL" id="CP001140">
    <property type="protein sequence ID" value="ACL11350.1"/>
    <property type="molecule type" value="Genomic_DNA"/>
</dbReference>
<sequence length="78" mass="9057">MSLVESGKPREIYIPIHALPTCNNLTDLCPNIELINFEKDGEKYCVAYCKVLERYLTRSTVRKCETLWRSCPFARMSP</sequence>
<dbReference type="GeneID" id="7171137"/>